<feature type="domain" description="YopX protein" evidence="1">
    <location>
        <begin position="3"/>
        <end position="70"/>
    </location>
</feature>
<sequence length="80" mass="9524">MKQYRAWDKKTKSYIKHGFDIRIDGDGYIYRRIWGESEWQRTSDLIIEWSTGLCDKNGKGKEIYASDILSPYDGFIKYFA</sequence>
<dbReference type="InterPro" id="IPR019096">
    <property type="entry name" value="YopX_protein"/>
</dbReference>
<gene>
    <name evidence="2" type="ORF">LCGC14_2241470</name>
</gene>
<feature type="non-terminal residue" evidence="2">
    <location>
        <position position="80"/>
    </location>
</feature>
<dbReference type="AlphaFoldDB" id="A0A0F9G0C3"/>
<reference evidence="2" key="1">
    <citation type="journal article" date="2015" name="Nature">
        <title>Complex archaea that bridge the gap between prokaryotes and eukaryotes.</title>
        <authorList>
            <person name="Spang A."/>
            <person name="Saw J.H."/>
            <person name="Jorgensen S.L."/>
            <person name="Zaremba-Niedzwiedzka K."/>
            <person name="Martijn J."/>
            <person name="Lind A.E."/>
            <person name="van Eijk R."/>
            <person name="Schleper C."/>
            <person name="Guy L."/>
            <person name="Ettema T.J."/>
        </authorList>
    </citation>
    <scope>NUCLEOTIDE SEQUENCE</scope>
</reference>
<protein>
    <recommendedName>
        <fullName evidence="1">YopX protein domain-containing protein</fullName>
    </recommendedName>
</protein>
<name>A0A0F9G0C3_9ZZZZ</name>
<accession>A0A0F9G0C3</accession>
<dbReference type="SUPFAM" id="SSF159006">
    <property type="entry name" value="YopX-like"/>
    <property type="match status" value="1"/>
</dbReference>
<proteinExistence type="predicted"/>
<dbReference type="EMBL" id="LAZR01030362">
    <property type="protein sequence ID" value="KKL56827.1"/>
    <property type="molecule type" value="Genomic_DNA"/>
</dbReference>
<comment type="caution">
    <text evidence="2">The sequence shown here is derived from an EMBL/GenBank/DDBJ whole genome shotgun (WGS) entry which is preliminary data.</text>
</comment>
<evidence type="ECO:0000313" key="2">
    <source>
        <dbReference type="EMBL" id="KKL56827.1"/>
    </source>
</evidence>
<dbReference type="Pfam" id="PF09643">
    <property type="entry name" value="YopX"/>
    <property type="match status" value="1"/>
</dbReference>
<evidence type="ECO:0000259" key="1">
    <source>
        <dbReference type="Pfam" id="PF09643"/>
    </source>
</evidence>
<organism evidence="2">
    <name type="scientific">marine sediment metagenome</name>
    <dbReference type="NCBI Taxonomy" id="412755"/>
    <lineage>
        <taxon>unclassified sequences</taxon>
        <taxon>metagenomes</taxon>
        <taxon>ecological metagenomes</taxon>
    </lineage>
</organism>